<gene>
    <name evidence="3" type="ORF">Pan189_28460</name>
</gene>
<feature type="domain" description="Activator of Hsp90 ATPase homologue 1/2-like C-terminal" evidence="2">
    <location>
        <begin position="164"/>
        <end position="295"/>
    </location>
</feature>
<organism evidence="3 4">
    <name type="scientific">Stratiformator vulcanicus</name>
    <dbReference type="NCBI Taxonomy" id="2527980"/>
    <lineage>
        <taxon>Bacteria</taxon>
        <taxon>Pseudomonadati</taxon>
        <taxon>Planctomycetota</taxon>
        <taxon>Planctomycetia</taxon>
        <taxon>Planctomycetales</taxon>
        <taxon>Planctomycetaceae</taxon>
        <taxon>Stratiformator</taxon>
    </lineage>
</organism>
<dbReference type="CDD" id="cd07814">
    <property type="entry name" value="SRPBCC_CalC_Aha1-like"/>
    <property type="match status" value="1"/>
</dbReference>
<dbReference type="KEGG" id="svp:Pan189_28460"/>
<dbReference type="PANTHER" id="PTHR36929:SF5">
    <property type="entry name" value="BLR6751 PROTEIN"/>
    <property type="match status" value="1"/>
</dbReference>
<name>A0A517R3I9_9PLAN</name>
<evidence type="ECO:0000313" key="3">
    <source>
        <dbReference type="EMBL" id="QDT38452.1"/>
    </source>
</evidence>
<evidence type="ECO:0000256" key="1">
    <source>
        <dbReference type="ARBA" id="ARBA00006817"/>
    </source>
</evidence>
<dbReference type="InterPro" id="IPR023393">
    <property type="entry name" value="START-like_dom_sf"/>
</dbReference>
<dbReference type="InterPro" id="IPR013538">
    <property type="entry name" value="ASHA1/2-like_C"/>
</dbReference>
<keyword evidence="4" id="KW-1185">Reference proteome</keyword>
<dbReference type="Pfam" id="PF08327">
    <property type="entry name" value="AHSA1"/>
    <property type="match status" value="2"/>
</dbReference>
<comment type="similarity">
    <text evidence="1">Belongs to the AHA1 family.</text>
</comment>
<dbReference type="AlphaFoldDB" id="A0A517R3I9"/>
<accession>A0A517R3I9</accession>
<dbReference type="Proteomes" id="UP000317318">
    <property type="component" value="Chromosome"/>
</dbReference>
<dbReference type="Gene3D" id="3.30.530.20">
    <property type="match status" value="2"/>
</dbReference>
<dbReference type="EMBL" id="CP036268">
    <property type="protein sequence ID" value="QDT38452.1"/>
    <property type="molecule type" value="Genomic_DNA"/>
</dbReference>
<protein>
    <recommendedName>
        <fullName evidence="2">Activator of Hsp90 ATPase homologue 1/2-like C-terminal domain-containing protein</fullName>
    </recommendedName>
</protein>
<evidence type="ECO:0000259" key="2">
    <source>
        <dbReference type="Pfam" id="PF08327"/>
    </source>
</evidence>
<reference evidence="3 4" key="1">
    <citation type="submission" date="2019-02" db="EMBL/GenBank/DDBJ databases">
        <title>Deep-cultivation of Planctomycetes and their phenomic and genomic characterization uncovers novel biology.</title>
        <authorList>
            <person name="Wiegand S."/>
            <person name="Jogler M."/>
            <person name="Boedeker C."/>
            <person name="Pinto D."/>
            <person name="Vollmers J."/>
            <person name="Rivas-Marin E."/>
            <person name="Kohn T."/>
            <person name="Peeters S.H."/>
            <person name="Heuer A."/>
            <person name="Rast P."/>
            <person name="Oberbeckmann S."/>
            <person name="Bunk B."/>
            <person name="Jeske O."/>
            <person name="Meyerdierks A."/>
            <person name="Storesund J.E."/>
            <person name="Kallscheuer N."/>
            <person name="Luecker S."/>
            <person name="Lage O.M."/>
            <person name="Pohl T."/>
            <person name="Merkel B.J."/>
            <person name="Hornburger P."/>
            <person name="Mueller R.-W."/>
            <person name="Bruemmer F."/>
            <person name="Labrenz M."/>
            <person name="Spormann A.M."/>
            <person name="Op den Camp H."/>
            <person name="Overmann J."/>
            <person name="Amann R."/>
            <person name="Jetten M.S.M."/>
            <person name="Mascher T."/>
            <person name="Medema M.H."/>
            <person name="Devos D.P."/>
            <person name="Kaster A.-K."/>
            <person name="Ovreas L."/>
            <person name="Rohde M."/>
            <person name="Galperin M.Y."/>
            <person name="Jogler C."/>
        </authorList>
    </citation>
    <scope>NUCLEOTIDE SEQUENCE [LARGE SCALE GENOMIC DNA]</scope>
    <source>
        <strain evidence="3 4">Pan189</strain>
    </source>
</reference>
<dbReference type="OrthoDB" id="9805228at2"/>
<dbReference type="PANTHER" id="PTHR36929">
    <property type="entry name" value="ATTACHMENT SUBUNIT, PUTATIVE-RELATED"/>
    <property type="match status" value="1"/>
</dbReference>
<proteinExistence type="inferred from homology"/>
<dbReference type="SUPFAM" id="SSF55961">
    <property type="entry name" value="Bet v1-like"/>
    <property type="match status" value="2"/>
</dbReference>
<sequence>MSVPAAGRSETDELTLRMERTFDAPRELVWAAWTQREHISKWWCPEDFKVTSAQNDCTPGGSWRCGMQSPEGEQHVCGGVYRAVVPPLRLIFTMAWEDEHGELDQATTATVTFEEVGDQTLMKFEQTGFASTHVRNEHHDGWSGAFENLKYLLSRTLLLTRNFDAPRELLYEVWTKPEHQVHWCVPLDYEIISCEDDARAGGTYRCGIRAADGNEYWMSGCYQEVVPREKLVSTFALEDEQGRPGHESIVTVRFEDHDGGTRLTFLQMLFENAAGRDAHHKGMLSTFVKLESYLGRLRVTA</sequence>
<feature type="domain" description="Activator of Hsp90 ATPase homologue 1/2-like C-terminal" evidence="2">
    <location>
        <begin position="23"/>
        <end position="153"/>
    </location>
</feature>
<dbReference type="RefSeq" id="WP_145364557.1">
    <property type="nucleotide sequence ID" value="NZ_CP036268.1"/>
</dbReference>
<evidence type="ECO:0000313" key="4">
    <source>
        <dbReference type="Proteomes" id="UP000317318"/>
    </source>
</evidence>